<comment type="caution">
    <text evidence="3">The sequence shown here is derived from an EMBL/GenBank/DDBJ whole genome shotgun (WGS) entry which is preliminary data.</text>
</comment>
<feature type="domain" description="Copper resistance protein D" evidence="2">
    <location>
        <begin position="56"/>
        <end position="167"/>
    </location>
</feature>
<sequence>MQDLPNWGLALAYWLHMLATVTWLGGLATLALLVIPNARRMLNADAYARFLEKMQSRLQQVGWFSLAVLIGTGMFQMSAHPAYEGFLAIENSWSVAILAKHGIVALMIVVSAYNTWGLTPALRRLALMRAAGKEMQPDIIKRLQKQEDRLLVVNGVLSVLVLLLTAVARAS</sequence>
<evidence type="ECO:0000313" key="3">
    <source>
        <dbReference type="EMBL" id="HGS87592.1"/>
    </source>
</evidence>
<evidence type="ECO:0000259" key="2">
    <source>
        <dbReference type="Pfam" id="PF05425"/>
    </source>
</evidence>
<dbReference type="InterPro" id="IPR008457">
    <property type="entry name" value="Cu-R_CopD_dom"/>
</dbReference>
<organism evidence="3">
    <name type="scientific">Bellilinea caldifistulae</name>
    <dbReference type="NCBI Taxonomy" id="360411"/>
    <lineage>
        <taxon>Bacteria</taxon>
        <taxon>Bacillati</taxon>
        <taxon>Chloroflexota</taxon>
        <taxon>Anaerolineae</taxon>
        <taxon>Anaerolineales</taxon>
        <taxon>Anaerolineaceae</taxon>
        <taxon>Bellilinea</taxon>
    </lineage>
</organism>
<evidence type="ECO:0000256" key="1">
    <source>
        <dbReference type="SAM" id="Phobius"/>
    </source>
</evidence>
<feature type="transmembrane region" description="Helical" evidence="1">
    <location>
        <begin position="12"/>
        <end position="35"/>
    </location>
</feature>
<proteinExistence type="predicted"/>
<feature type="transmembrane region" description="Helical" evidence="1">
    <location>
        <begin position="61"/>
        <end position="83"/>
    </location>
</feature>
<feature type="transmembrane region" description="Helical" evidence="1">
    <location>
        <begin position="150"/>
        <end position="168"/>
    </location>
</feature>
<keyword evidence="1" id="KW-1133">Transmembrane helix</keyword>
<keyword evidence="1" id="KW-0812">Transmembrane</keyword>
<dbReference type="EMBL" id="DSXR01000082">
    <property type="protein sequence ID" value="HGS87592.1"/>
    <property type="molecule type" value="Genomic_DNA"/>
</dbReference>
<feature type="transmembrane region" description="Helical" evidence="1">
    <location>
        <begin position="95"/>
        <end position="119"/>
    </location>
</feature>
<keyword evidence="1" id="KW-0472">Membrane</keyword>
<accession>A0A7C4Q529</accession>
<dbReference type="GO" id="GO:0016020">
    <property type="term" value="C:membrane"/>
    <property type="evidence" value="ECO:0007669"/>
    <property type="project" value="InterPro"/>
</dbReference>
<dbReference type="AlphaFoldDB" id="A0A7C4Q529"/>
<reference evidence="3" key="1">
    <citation type="journal article" date="2020" name="mSystems">
        <title>Genome- and Community-Level Interaction Insights into Carbon Utilization and Element Cycling Functions of Hydrothermarchaeota in Hydrothermal Sediment.</title>
        <authorList>
            <person name="Zhou Z."/>
            <person name="Liu Y."/>
            <person name="Xu W."/>
            <person name="Pan J."/>
            <person name="Luo Z.H."/>
            <person name="Li M."/>
        </authorList>
    </citation>
    <scope>NUCLEOTIDE SEQUENCE [LARGE SCALE GENOMIC DNA]</scope>
    <source>
        <strain evidence="3">SpSt-556</strain>
    </source>
</reference>
<protein>
    <recommendedName>
        <fullName evidence="2">Copper resistance protein D domain-containing protein</fullName>
    </recommendedName>
</protein>
<name>A0A7C4Q529_9CHLR</name>
<dbReference type="Pfam" id="PF05425">
    <property type="entry name" value="CopD"/>
    <property type="match status" value="1"/>
</dbReference>
<gene>
    <name evidence="3" type="ORF">ENT17_08220</name>
</gene>